<name>A0A8J7GCI2_9BACL</name>
<dbReference type="GO" id="GO:0003677">
    <property type="term" value="F:DNA binding"/>
    <property type="evidence" value="ECO:0007669"/>
    <property type="project" value="UniProtKB-UniRule"/>
</dbReference>
<dbReference type="PRINTS" id="PR00455">
    <property type="entry name" value="HTHTETR"/>
</dbReference>
<dbReference type="PROSITE" id="PS50977">
    <property type="entry name" value="HTH_TETR_2"/>
    <property type="match status" value="1"/>
</dbReference>
<dbReference type="Proteomes" id="UP000622653">
    <property type="component" value="Unassembled WGS sequence"/>
</dbReference>
<proteinExistence type="predicted"/>
<dbReference type="RefSeq" id="WP_194563103.1">
    <property type="nucleotide sequence ID" value="NZ_JADKPV010000005.1"/>
</dbReference>
<gene>
    <name evidence="4" type="ORF">IRY55_09590</name>
</gene>
<dbReference type="SUPFAM" id="SSF48498">
    <property type="entry name" value="Tetracyclin repressor-like, C-terminal domain"/>
    <property type="match status" value="1"/>
</dbReference>
<dbReference type="AlphaFoldDB" id="A0A8J7GCI2"/>
<dbReference type="PANTHER" id="PTHR43479:SF11">
    <property type="entry name" value="ACREF_ENVCD OPERON REPRESSOR-RELATED"/>
    <property type="match status" value="1"/>
</dbReference>
<dbReference type="Gene3D" id="1.10.10.60">
    <property type="entry name" value="Homeodomain-like"/>
    <property type="match status" value="1"/>
</dbReference>
<comment type="caution">
    <text evidence="4">The sequence shown here is derived from an EMBL/GenBank/DDBJ whole genome shotgun (WGS) entry which is preliminary data.</text>
</comment>
<dbReference type="PROSITE" id="PS01081">
    <property type="entry name" value="HTH_TETR_1"/>
    <property type="match status" value="1"/>
</dbReference>
<evidence type="ECO:0000256" key="2">
    <source>
        <dbReference type="PROSITE-ProRule" id="PRU00335"/>
    </source>
</evidence>
<accession>A0A8J7GCI2</accession>
<evidence type="ECO:0000259" key="3">
    <source>
        <dbReference type="PROSITE" id="PS50977"/>
    </source>
</evidence>
<dbReference type="InterPro" id="IPR050624">
    <property type="entry name" value="HTH-type_Tx_Regulator"/>
</dbReference>
<dbReference type="InterPro" id="IPR023772">
    <property type="entry name" value="DNA-bd_HTH_TetR-type_CS"/>
</dbReference>
<dbReference type="PANTHER" id="PTHR43479">
    <property type="entry name" value="ACREF/ENVCD OPERON REPRESSOR-RELATED"/>
    <property type="match status" value="1"/>
</dbReference>
<dbReference type="InterPro" id="IPR009057">
    <property type="entry name" value="Homeodomain-like_sf"/>
</dbReference>
<evidence type="ECO:0000313" key="5">
    <source>
        <dbReference type="Proteomes" id="UP000622653"/>
    </source>
</evidence>
<dbReference type="Pfam" id="PF17932">
    <property type="entry name" value="TetR_C_24"/>
    <property type="match status" value="1"/>
</dbReference>
<feature type="domain" description="HTH tetR-type" evidence="3">
    <location>
        <begin position="3"/>
        <end position="63"/>
    </location>
</feature>
<evidence type="ECO:0000313" key="4">
    <source>
        <dbReference type="EMBL" id="MBF4501615.1"/>
    </source>
</evidence>
<organism evidence="4 5">
    <name type="scientific">Savagea serpentis</name>
    <dbReference type="NCBI Taxonomy" id="2785297"/>
    <lineage>
        <taxon>Bacteria</taxon>
        <taxon>Bacillati</taxon>
        <taxon>Bacillota</taxon>
        <taxon>Bacilli</taxon>
        <taxon>Bacillales</taxon>
        <taxon>Caryophanaceae</taxon>
        <taxon>Savagea</taxon>
    </lineage>
</organism>
<dbReference type="InterPro" id="IPR001647">
    <property type="entry name" value="HTH_TetR"/>
</dbReference>
<protein>
    <submittedName>
        <fullName evidence="4">TetR family transcriptional regulator</fullName>
    </submittedName>
</protein>
<feature type="DNA-binding region" description="H-T-H motif" evidence="2">
    <location>
        <begin position="26"/>
        <end position="45"/>
    </location>
</feature>
<reference evidence="4" key="1">
    <citation type="submission" date="2020-11" db="EMBL/GenBank/DDBJ databases">
        <title>Multidrug resistant novel bacterium Savagea serpentis sp. nov., isolated from the scats of a vine snake (Ahaetulla nasuta).</title>
        <authorList>
            <person name="Venkata Ramana V."/>
            <person name="Vikas Patil S."/>
            <person name="Yogita Lugani V."/>
        </authorList>
    </citation>
    <scope>NUCLEOTIDE SEQUENCE</scope>
    <source>
        <strain evidence="4">SN6</strain>
    </source>
</reference>
<dbReference type="Gene3D" id="1.10.357.10">
    <property type="entry name" value="Tetracycline Repressor, domain 2"/>
    <property type="match status" value="1"/>
</dbReference>
<dbReference type="InterPro" id="IPR041490">
    <property type="entry name" value="KstR2_TetR_C"/>
</dbReference>
<dbReference type="SUPFAM" id="SSF46689">
    <property type="entry name" value="Homeodomain-like"/>
    <property type="match status" value="1"/>
</dbReference>
<dbReference type="InterPro" id="IPR036271">
    <property type="entry name" value="Tet_transcr_reg_TetR-rel_C_sf"/>
</dbReference>
<evidence type="ECO:0000256" key="1">
    <source>
        <dbReference type="ARBA" id="ARBA00023125"/>
    </source>
</evidence>
<sequence length="202" mass="23914">MKKNLKERLVEVSLQLFEEHGYNHVTVNDIVQAAGSSKGGFYHYFTSKDQLLYEIHDVFITYVIRDSERICEEYETPVARLVQMLVSFTKVFDMYQPHIRVFYQESQSLPERYHPEMKAKRRRYREILEEVIREGQETGDFRKELPVTIVALSITGMVNWTHKWFDKKGKLAMEDITSIFVDMILRSIVTEKGKVEATPYYL</sequence>
<keyword evidence="1 2" id="KW-0238">DNA-binding</keyword>
<dbReference type="EMBL" id="JADKPV010000005">
    <property type="protein sequence ID" value="MBF4501615.1"/>
    <property type="molecule type" value="Genomic_DNA"/>
</dbReference>
<dbReference type="Pfam" id="PF00440">
    <property type="entry name" value="TetR_N"/>
    <property type="match status" value="1"/>
</dbReference>
<keyword evidence="5" id="KW-1185">Reference proteome</keyword>